<dbReference type="PANTHER" id="PTHR37533">
    <property type="entry name" value="FLAGELLAR HOOK-LENGTH CONTROL PROTEIN"/>
    <property type="match status" value="1"/>
</dbReference>
<feature type="compositionally biased region" description="Gly residues" evidence="1">
    <location>
        <begin position="345"/>
        <end position="356"/>
    </location>
</feature>
<evidence type="ECO:0000313" key="4">
    <source>
        <dbReference type="Proteomes" id="UP001226084"/>
    </source>
</evidence>
<feature type="compositionally biased region" description="Low complexity" evidence="1">
    <location>
        <begin position="72"/>
        <end position="105"/>
    </location>
</feature>
<dbReference type="AlphaFoldDB" id="A0AAP5E9D4"/>
<dbReference type="InterPro" id="IPR052563">
    <property type="entry name" value="FliK"/>
</dbReference>
<reference evidence="3" key="1">
    <citation type="submission" date="2023-07" db="EMBL/GenBank/DDBJ databases">
        <title>Functional and genomic diversity of the sorghum phyllosphere microbiome.</title>
        <authorList>
            <person name="Shade A."/>
        </authorList>
    </citation>
    <scope>NUCLEOTIDE SEQUENCE</scope>
    <source>
        <strain evidence="3">SORGH_AS_0457</strain>
    </source>
</reference>
<evidence type="ECO:0000256" key="1">
    <source>
        <dbReference type="SAM" id="MobiDB-lite"/>
    </source>
</evidence>
<dbReference type="InterPro" id="IPR038610">
    <property type="entry name" value="FliK-like_C_sf"/>
</dbReference>
<evidence type="ECO:0000313" key="3">
    <source>
        <dbReference type="EMBL" id="MDQ1108739.1"/>
    </source>
</evidence>
<feature type="region of interest" description="Disordered" evidence="1">
    <location>
        <begin position="338"/>
        <end position="360"/>
    </location>
</feature>
<name>A0AAP5E9D4_9GAMM</name>
<feature type="domain" description="Flagellar hook-length control protein-like C-terminal" evidence="2">
    <location>
        <begin position="261"/>
        <end position="341"/>
    </location>
</feature>
<evidence type="ECO:0000259" key="2">
    <source>
        <dbReference type="Pfam" id="PF02120"/>
    </source>
</evidence>
<dbReference type="Pfam" id="PF02120">
    <property type="entry name" value="Flg_hook"/>
    <property type="match status" value="1"/>
</dbReference>
<organism evidence="3 4">
    <name type="scientific">Stenotrophomonas rhizophila</name>
    <dbReference type="NCBI Taxonomy" id="216778"/>
    <lineage>
        <taxon>Bacteria</taxon>
        <taxon>Pseudomonadati</taxon>
        <taxon>Pseudomonadota</taxon>
        <taxon>Gammaproteobacteria</taxon>
        <taxon>Lysobacterales</taxon>
        <taxon>Lysobacteraceae</taxon>
        <taxon>Stenotrophomonas</taxon>
    </lineage>
</organism>
<proteinExistence type="predicted"/>
<dbReference type="Gene3D" id="3.30.750.140">
    <property type="match status" value="1"/>
</dbReference>
<dbReference type="InterPro" id="IPR021136">
    <property type="entry name" value="Flagellar_hook_control-like_C"/>
</dbReference>
<keyword evidence="3" id="KW-0966">Cell projection</keyword>
<protein>
    <submittedName>
        <fullName evidence="3">Flagellar hook-length control protein FliK</fullName>
    </submittedName>
</protein>
<dbReference type="EMBL" id="JAUTAS010000001">
    <property type="protein sequence ID" value="MDQ1108739.1"/>
    <property type="molecule type" value="Genomic_DNA"/>
</dbReference>
<dbReference type="CDD" id="cd17470">
    <property type="entry name" value="T3SS_Flik_C"/>
    <property type="match status" value="1"/>
</dbReference>
<gene>
    <name evidence="3" type="ORF">QE424_001898</name>
</gene>
<dbReference type="PANTHER" id="PTHR37533:SF2">
    <property type="entry name" value="FLAGELLAR HOOK-LENGTH CONTROL PROTEIN"/>
    <property type="match status" value="1"/>
</dbReference>
<sequence length="382" mass="37800">MMPPSLLGSSAGPTASSSATPTSPSARSTASGSSDRRDFDAMLKADGGPKDAPAKASKDKPTTADAGGSSTGDAPGRPGADAPAEATDPATAPTTAASDTPTASDATDDADTAPWPPLGLAGLALAGVEAVSVMAAPAANADTALAKADPALPTTPTTPTSALPAPALPGLAPAAIASSAAPIALPADAQVTEDVALPDSLKDAIANAGSDTDAPTTPLLHALHAAAELKAAATASTPFQGDPTATPHVGGDDFDDAMSARIGWLADQKIGHATIKVTPHDLGQIEVRLQMDGDKVHASFSSAHADVRHALESSIPRLREMLNDQGFQLGNADVGHQQTAQDGKANGGQAGHGTGDGDAALVETTISPSQLMRQRGLVDAYA</sequence>
<feature type="region of interest" description="Disordered" evidence="1">
    <location>
        <begin position="1"/>
        <end position="115"/>
    </location>
</feature>
<comment type="caution">
    <text evidence="3">The sequence shown here is derived from an EMBL/GenBank/DDBJ whole genome shotgun (WGS) entry which is preliminary data.</text>
</comment>
<keyword evidence="3" id="KW-0282">Flagellum</keyword>
<feature type="compositionally biased region" description="Low complexity" evidence="1">
    <location>
        <begin position="8"/>
        <end position="33"/>
    </location>
</feature>
<keyword evidence="3" id="KW-0969">Cilium</keyword>
<dbReference type="Proteomes" id="UP001226084">
    <property type="component" value="Unassembled WGS sequence"/>
</dbReference>
<feature type="compositionally biased region" description="Basic and acidic residues" evidence="1">
    <location>
        <begin position="34"/>
        <end position="62"/>
    </location>
</feature>
<accession>A0AAP5E9D4</accession>